<proteinExistence type="inferred from homology"/>
<gene>
    <name evidence="3" type="ORF">ACFSJU_06605</name>
</gene>
<dbReference type="Pfam" id="PF01464">
    <property type="entry name" value="SLT"/>
    <property type="match status" value="1"/>
</dbReference>
<organism evidence="3 4">
    <name type="scientific">Paradesertivirga mongoliensis</name>
    <dbReference type="NCBI Taxonomy" id="2100740"/>
    <lineage>
        <taxon>Bacteria</taxon>
        <taxon>Pseudomonadati</taxon>
        <taxon>Bacteroidota</taxon>
        <taxon>Sphingobacteriia</taxon>
        <taxon>Sphingobacteriales</taxon>
        <taxon>Sphingobacteriaceae</taxon>
        <taxon>Paradesertivirga</taxon>
    </lineage>
</organism>
<dbReference type="PANTHER" id="PTHR37423">
    <property type="entry name" value="SOLUBLE LYTIC MUREIN TRANSGLYCOSYLASE-RELATED"/>
    <property type="match status" value="1"/>
</dbReference>
<dbReference type="EMBL" id="JBHUHZ010000001">
    <property type="protein sequence ID" value="MFD2162057.1"/>
    <property type="molecule type" value="Genomic_DNA"/>
</dbReference>
<sequence length="288" mass="32822">MIKKHLIACSGLLIVMLSAKLFLYSAPETRLKSFSQKVNLPFKMNLQFKFAEKKEPSPVKTKASTLRFVNEHLPQGKVISQKMKKYLRAHNYRRIQTTKLHRKAEQWFPVIVPILKSYGIPEDFKYMPLVESGLAEGTSPKGAAGFWQFMPGTARNYGLRVNGSIDERKNMRKSTIAACKYLKELHGIFNSWTLAAAAYNIGEVNLLRQMAKQGHRNYYKLKLNGETASYVYKIIAMKEIIENPAKHGFVSRSKQLLANNQEEPEVQPYSINPTVQQGAIKTLTILQN</sequence>
<reference evidence="4" key="1">
    <citation type="journal article" date="2019" name="Int. J. Syst. Evol. Microbiol.">
        <title>The Global Catalogue of Microorganisms (GCM) 10K type strain sequencing project: providing services to taxonomists for standard genome sequencing and annotation.</title>
        <authorList>
            <consortium name="The Broad Institute Genomics Platform"/>
            <consortium name="The Broad Institute Genome Sequencing Center for Infectious Disease"/>
            <person name="Wu L."/>
            <person name="Ma J."/>
        </authorList>
    </citation>
    <scope>NUCLEOTIDE SEQUENCE [LARGE SCALE GENOMIC DNA]</scope>
    <source>
        <strain evidence="4">KCTC 42217</strain>
    </source>
</reference>
<dbReference type="Proteomes" id="UP001597387">
    <property type="component" value="Unassembled WGS sequence"/>
</dbReference>
<evidence type="ECO:0000259" key="2">
    <source>
        <dbReference type="Pfam" id="PF01464"/>
    </source>
</evidence>
<dbReference type="Gene3D" id="1.10.530.10">
    <property type="match status" value="1"/>
</dbReference>
<dbReference type="SUPFAM" id="SSF53955">
    <property type="entry name" value="Lysozyme-like"/>
    <property type="match status" value="1"/>
</dbReference>
<accession>A0ABW4ZK90</accession>
<dbReference type="RefSeq" id="WP_255897982.1">
    <property type="nucleotide sequence ID" value="NZ_JAFMZO010000001.1"/>
</dbReference>
<dbReference type="InterPro" id="IPR023346">
    <property type="entry name" value="Lysozyme-like_dom_sf"/>
</dbReference>
<comment type="caution">
    <text evidence="3">The sequence shown here is derived from an EMBL/GenBank/DDBJ whole genome shotgun (WGS) entry which is preliminary data.</text>
</comment>
<feature type="domain" description="Transglycosylase SLT" evidence="2">
    <location>
        <begin position="124"/>
        <end position="220"/>
    </location>
</feature>
<evidence type="ECO:0000313" key="4">
    <source>
        <dbReference type="Proteomes" id="UP001597387"/>
    </source>
</evidence>
<keyword evidence="4" id="KW-1185">Reference proteome</keyword>
<evidence type="ECO:0000256" key="1">
    <source>
        <dbReference type="ARBA" id="ARBA00007734"/>
    </source>
</evidence>
<comment type="similarity">
    <text evidence="1">Belongs to the transglycosylase Slt family.</text>
</comment>
<dbReference type="PANTHER" id="PTHR37423:SF2">
    <property type="entry name" value="MEMBRANE-BOUND LYTIC MUREIN TRANSGLYCOSYLASE C"/>
    <property type="match status" value="1"/>
</dbReference>
<dbReference type="CDD" id="cd16894">
    <property type="entry name" value="MltD-like"/>
    <property type="match status" value="1"/>
</dbReference>
<dbReference type="InterPro" id="IPR008258">
    <property type="entry name" value="Transglycosylase_SLT_dom_1"/>
</dbReference>
<name>A0ABW4ZK90_9SPHI</name>
<protein>
    <submittedName>
        <fullName evidence="3">Lytic transglycosylase domain-containing protein</fullName>
    </submittedName>
</protein>
<evidence type="ECO:0000313" key="3">
    <source>
        <dbReference type="EMBL" id="MFD2162057.1"/>
    </source>
</evidence>